<dbReference type="RefSeq" id="WP_261519779.1">
    <property type="nucleotide sequence ID" value="NZ_JAODNW010000007.1"/>
</dbReference>
<dbReference type="Proteomes" id="UP001589755">
    <property type="component" value="Unassembled WGS sequence"/>
</dbReference>
<gene>
    <name evidence="1" type="ORF">ACFFJ2_11080</name>
</gene>
<protein>
    <submittedName>
        <fullName evidence="1">Uncharacterized protein</fullName>
    </submittedName>
</protein>
<organism evidence="1 2">
    <name type="scientific">Chelativorans intermedius</name>
    <dbReference type="NCBI Taxonomy" id="515947"/>
    <lineage>
        <taxon>Bacteria</taxon>
        <taxon>Pseudomonadati</taxon>
        <taxon>Pseudomonadota</taxon>
        <taxon>Alphaproteobacteria</taxon>
        <taxon>Hyphomicrobiales</taxon>
        <taxon>Phyllobacteriaceae</taxon>
        <taxon>Chelativorans</taxon>
    </lineage>
</organism>
<keyword evidence="2" id="KW-1185">Reference proteome</keyword>
<evidence type="ECO:0000313" key="2">
    <source>
        <dbReference type="Proteomes" id="UP001589755"/>
    </source>
</evidence>
<sequence length="57" mass="6273">MDHLRYAGAALRLPVPPSCSASRRSSKVLRSRYGMDVGTPLCSDVADFDMDLACTRR</sequence>
<reference evidence="1 2" key="1">
    <citation type="submission" date="2024-09" db="EMBL/GenBank/DDBJ databases">
        <authorList>
            <person name="Sun Q."/>
            <person name="Mori K."/>
        </authorList>
    </citation>
    <scope>NUCLEOTIDE SEQUENCE [LARGE SCALE GENOMIC DNA]</scope>
    <source>
        <strain evidence="1 2">CCM 8543</strain>
    </source>
</reference>
<comment type="caution">
    <text evidence="1">The sequence shown here is derived from an EMBL/GenBank/DDBJ whole genome shotgun (WGS) entry which is preliminary data.</text>
</comment>
<evidence type="ECO:0000313" key="1">
    <source>
        <dbReference type="EMBL" id="MFC0208939.1"/>
    </source>
</evidence>
<dbReference type="EMBL" id="JBHLXD010000016">
    <property type="protein sequence ID" value="MFC0208939.1"/>
    <property type="molecule type" value="Genomic_DNA"/>
</dbReference>
<accession>A0ABV6D8H1</accession>
<name>A0ABV6D8H1_9HYPH</name>
<proteinExistence type="predicted"/>